<dbReference type="PROSITE" id="PS51257">
    <property type="entry name" value="PROKAR_LIPOPROTEIN"/>
    <property type="match status" value="1"/>
</dbReference>
<dbReference type="InterPro" id="IPR021431">
    <property type="entry name" value="DUF3080"/>
</dbReference>
<keyword evidence="2" id="KW-1185">Reference proteome</keyword>
<proteinExistence type="predicted"/>
<evidence type="ECO:0008006" key="3">
    <source>
        <dbReference type="Google" id="ProtNLM"/>
    </source>
</evidence>
<evidence type="ECO:0000313" key="1">
    <source>
        <dbReference type="EMBL" id="ASP37661.1"/>
    </source>
</evidence>
<sequence>MKWWSCSTILHRVRSGWIICLSLLLAACSRGPESVLHDYAERVARVVEQPLAEPASVALPTLALRELELPLAKADVGLLEFLRLNVCELGMAVGKKNSTLGKVAPPSQRMHMERDFLLLAPDCVAQLQDSRPELSNKLQQALQLKQSQRLQQWWNAWLTAKEWQQFISSAAAPLEMTGDEPAHLSRSLQALDYAIAQGQRWQQQDYVYNSSDMEFHQQQLLLGETLGKWLHAQALQTDVLNRVAQVLEQRYAEKPLCMTGQQTDKAKILFTVFQKFYLAQVQPYMSRSDQLGQQLLADLTALQSTLQQQNITVPKAYQQWLAQLQQRQQGFTRASQRHVYAWRTTLTECGFIPGQ</sequence>
<accession>A0A222FGU8</accession>
<name>A0A222FGU8_9GAMM</name>
<dbReference type="AlphaFoldDB" id="A0A222FGU8"/>
<reference evidence="1 2" key="1">
    <citation type="submission" date="2017-07" db="EMBL/GenBank/DDBJ databases">
        <title>Annotated genome sequence of Bacterioplanes sanyensis isolated from Red Sea.</title>
        <authorList>
            <person name="Rehman Z.U."/>
        </authorList>
    </citation>
    <scope>NUCLEOTIDE SEQUENCE [LARGE SCALE GENOMIC DNA]</scope>
    <source>
        <strain evidence="1 2">NV9</strain>
    </source>
</reference>
<dbReference type="EMBL" id="CP022530">
    <property type="protein sequence ID" value="ASP37661.1"/>
    <property type="molecule type" value="Genomic_DNA"/>
</dbReference>
<gene>
    <name evidence="1" type="ORF">CHH28_02785</name>
</gene>
<dbReference type="Pfam" id="PF11279">
    <property type="entry name" value="DUF3080"/>
    <property type="match status" value="1"/>
</dbReference>
<evidence type="ECO:0000313" key="2">
    <source>
        <dbReference type="Proteomes" id="UP000202440"/>
    </source>
</evidence>
<protein>
    <recommendedName>
        <fullName evidence="3">DUF3080 domain-containing protein</fullName>
    </recommendedName>
</protein>
<dbReference type="KEGG" id="bsan:CHH28_02785"/>
<dbReference type="Proteomes" id="UP000202440">
    <property type="component" value="Chromosome"/>
</dbReference>
<organism evidence="1 2">
    <name type="scientific">Bacterioplanes sanyensis</name>
    <dbReference type="NCBI Taxonomy" id="1249553"/>
    <lineage>
        <taxon>Bacteria</taxon>
        <taxon>Pseudomonadati</taxon>
        <taxon>Pseudomonadota</taxon>
        <taxon>Gammaproteobacteria</taxon>
        <taxon>Oceanospirillales</taxon>
        <taxon>Oceanospirillaceae</taxon>
        <taxon>Bacterioplanes</taxon>
    </lineage>
</organism>